<accession>A0A9X7Y6E0</accession>
<proteinExistence type="predicted"/>
<name>A0A9X7Y6E0_LACJH</name>
<gene>
    <name evidence="1" type="ORF">GTO82_07235</name>
</gene>
<reference evidence="1 2" key="1">
    <citation type="submission" date="2020-01" db="EMBL/GenBank/DDBJ databases">
        <title>Complete and circular genome sequences of six lactobacillus isolates from horses.</title>
        <authorList>
            <person name="Hassan H.M."/>
        </authorList>
    </citation>
    <scope>NUCLEOTIDE SEQUENCE [LARGE SCALE GENOMIC DNA]</scope>
    <source>
        <strain evidence="1 2">3DG</strain>
    </source>
</reference>
<dbReference type="EMBL" id="CP047409">
    <property type="protein sequence ID" value="QLL68642.1"/>
    <property type="molecule type" value="Genomic_DNA"/>
</dbReference>
<organism evidence="1 2">
    <name type="scientific">Lactobacillus johnsonii</name>
    <dbReference type="NCBI Taxonomy" id="33959"/>
    <lineage>
        <taxon>Bacteria</taxon>
        <taxon>Bacillati</taxon>
        <taxon>Bacillota</taxon>
        <taxon>Bacilli</taxon>
        <taxon>Lactobacillales</taxon>
        <taxon>Lactobacillaceae</taxon>
        <taxon>Lactobacillus</taxon>
    </lineage>
</organism>
<dbReference type="RefSeq" id="WP_180873041.1">
    <property type="nucleotide sequence ID" value="NZ_CP047409.1"/>
</dbReference>
<dbReference type="AlphaFoldDB" id="A0A9X7Y6E0"/>
<sequence>MRKEDKLRKKQAKIEIRYLLIEYKKAMQRAWHTRSDQDLGRVAIMEIVLPFKLRLAEIQLNAVATAYKKTIHFDFGDLKKEYGGV</sequence>
<evidence type="ECO:0000313" key="1">
    <source>
        <dbReference type="EMBL" id="QLL68642.1"/>
    </source>
</evidence>
<protein>
    <submittedName>
        <fullName evidence="1">Uncharacterized protein</fullName>
    </submittedName>
</protein>
<evidence type="ECO:0000313" key="2">
    <source>
        <dbReference type="Proteomes" id="UP000510788"/>
    </source>
</evidence>
<dbReference type="Proteomes" id="UP000510788">
    <property type="component" value="Chromosome"/>
</dbReference>